<evidence type="ECO:0000256" key="1">
    <source>
        <dbReference type="SAM" id="MobiDB-lite"/>
    </source>
</evidence>
<reference evidence="2" key="1">
    <citation type="submission" date="2020-02" db="EMBL/GenBank/DDBJ databases">
        <authorList>
            <person name="Meier V. D."/>
        </authorList>
    </citation>
    <scope>NUCLEOTIDE SEQUENCE</scope>
    <source>
        <strain evidence="2">AVDCRST_MAG91</strain>
    </source>
</reference>
<dbReference type="AlphaFoldDB" id="A0A6J4TZI6"/>
<gene>
    <name evidence="2" type="ORF">AVDCRST_MAG91-3433</name>
</gene>
<evidence type="ECO:0000313" key="2">
    <source>
        <dbReference type="EMBL" id="CAA9536551.1"/>
    </source>
</evidence>
<protein>
    <submittedName>
        <fullName evidence="2">Uncharacterized protein</fullName>
    </submittedName>
</protein>
<feature type="compositionally biased region" description="Gly residues" evidence="1">
    <location>
        <begin position="1"/>
        <end position="10"/>
    </location>
</feature>
<sequence length="44" mass="4006">PGGRCGGVRGGLPPPRDVGAAAQPALRGDRGAGRGGGARGGGAL</sequence>
<dbReference type="EMBL" id="CADCVX010000595">
    <property type="protein sequence ID" value="CAA9536551.1"/>
    <property type="molecule type" value="Genomic_DNA"/>
</dbReference>
<name>A0A6J4TZI6_9SPHN</name>
<feature type="non-terminal residue" evidence="2">
    <location>
        <position position="1"/>
    </location>
</feature>
<proteinExistence type="predicted"/>
<accession>A0A6J4TZI6</accession>
<feature type="compositionally biased region" description="Gly residues" evidence="1">
    <location>
        <begin position="33"/>
        <end position="44"/>
    </location>
</feature>
<feature type="region of interest" description="Disordered" evidence="1">
    <location>
        <begin position="1"/>
        <end position="44"/>
    </location>
</feature>
<organism evidence="2">
    <name type="scientific">uncultured Sphingomonadaceae bacterium</name>
    <dbReference type="NCBI Taxonomy" id="169976"/>
    <lineage>
        <taxon>Bacteria</taxon>
        <taxon>Pseudomonadati</taxon>
        <taxon>Pseudomonadota</taxon>
        <taxon>Alphaproteobacteria</taxon>
        <taxon>Sphingomonadales</taxon>
        <taxon>Sphingomonadaceae</taxon>
        <taxon>environmental samples</taxon>
    </lineage>
</organism>
<feature type="non-terminal residue" evidence="2">
    <location>
        <position position="44"/>
    </location>
</feature>